<reference evidence="2 3" key="1">
    <citation type="submission" date="2019-03" db="EMBL/GenBank/DDBJ databases">
        <title>Draft genome of Brevundimonas sp. a heavy metal resistant soil bacteria.</title>
        <authorList>
            <person name="Soto J."/>
        </authorList>
    </citation>
    <scope>NUCLEOTIDE SEQUENCE [LARGE SCALE GENOMIC DNA]</scope>
    <source>
        <strain evidence="2 3">B-10</strain>
    </source>
</reference>
<evidence type="ECO:0000313" key="2">
    <source>
        <dbReference type="EMBL" id="TFW14418.1"/>
    </source>
</evidence>
<dbReference type="SUPFAM" id="SSF48452">
    <property type="entry name" value="TPR-like"/>
    <property type="match status" value="1"/>
</dbReference>
<protein>
    <submittedName>
        <fullName evidence="2">Uncharacterized protein</fullName>
    </submittedName>
</protein>
<dbReference type="PROSITE" id="PS50005">
    <property type="entry name" value="TPR"/>
    <property type="match status" value="1"/>
</dbReference>
<evidence type="ECO:0000256" key="1">
    <source>
        <dbReference type="PROSITE-ProRule" id="PRU00339"/>
    </source>
</evidence>
<dbReference type="Proteomes" id="UP000298216">
    <property type="component" value="Unassembled WGS sequence"/>
</dbReference>
<dbReference type="InterPro" id="IPR011990">
    <property type="entry name" value="TPR-like_helical_dom_sf"/>
</dbReference>
<dbReference type="RefSeq" id="WP_135193803.1">
    <property type="nucleotide sequence ID" value="NZ_SPVH01000002.1"/>
</dbReference>
<accession>A0A4Y9S4H4</accession>
<name>A0A4Y9S4H4_9CAUL</name>
<dbReference type="Pfam" id="PF14559">
    <property type="entry name" value="TPR_19"/>
    <property type="match status" value="1"/>
</dbReference>
<dbReference type="InterPro" id="IPR019734">
    <property type="entry name" value="TPR_rpt"/>
</dbReference>
<sequence length="383" mass="42284">MDHIGGYRGESHLVIPRPGSKKLIVIFSGTGKQGARFDFWNVSQQLRCNVLLVNDAKNGWYQDGVRSLGARIDHTAGDIEVWAERLGCDRIHMTGSSMGAYGAILFGSMLNADVLAFGADTRLKLTHSRSEKMMPDSVQVRVPDLRPVIAKSKARIQCLVGEADPLDMIGAAHISSLPQVRVTALRGVDHFGPRHIQRVSDLAGLLNAFVNDKPLPKIRFQNAFGPGAKRIYLTHDAFMRKDWPEVERLARLTHQVAPHSEPAHYYLGRAAMAQGDLDRALAHLGLAVAMTPHYMEAHLHLINALCMADAPERAITVGEAFVEAWPKQARGHAYLSNAYRLGGFKTAAIRSIQDAIAIQTKPEWEKRLKSLQDADSGQDIRNV</sequence>
<proteinExistence type="predicted"/>
<gene>
    <name evidence="2" type="ORF">EGY25_04290</name>
</gene>
<dbReference type="Gene3D" id="3.40.50.1820">
    <property type="entry name" value="alpha/beta hydrolase"/>
    <property type="match status" value="1"/>
</dbReference>
<organism evidence="2 3">
    <name type="scientific">Brevundimonas intermedia</name>
    <dbReference type="NCBI Taxonomy" id="74315"/>
    <lineage>
        <taxon>Bacteria</taxon>
        <taxon>Pseudomonadati</taxon>
        <taxon>Pseudomonadota</taxon>
        <taxon>Alphaproteobacteria</taxon>
        <taxon>Caulobacterales</taxon>
        <taxon>Caulobacteraceae</taxon>
        <taxon>Brevundimonas</taxon>
    </lineage>
</organism>
<dbReference type="EMBL" id="SPVH01000002">
    <property type="protein sequence ID" value="TFW14418.1"/>
    <property type="molecule type" value="Genomic_DNA"/>
</dbReference>
<dbReference type="InterPro" id="IPR029058">
    <property type="entry name" value="AB_hydrolase_fold"/>
</dbReference>
<dbReference type="OrthoDB" id="6871537at2"/>
<feature type="repeat" description="TPR" evidence="1">
    <location>
        <begin position="261"/>
        <end position="294"/>
    </location>
</feature>
<dbReference type="Gene3D" id="1.25.40.10">
    <property type="entry name" value="Tetratricopeptide repeat domain"/>
    <property type="match status" value="1"/>
</dbReference>
<dbReference type="AlphaFoldDB" id="A0A4Y9S4H4"/>
<comment type="caution">
    <text evidence="2">The sequence shown here is derived from an EMBL/GenBank/DDBJ whole genome shotgun (WGS) entry which is preliminary data.</text>
</comment>
<dbReference type="SUPFAM" id="SSF53474">
    <property type="entry name" value="alpha/beta-Hydrolases"/>
    <property type="match status" value="1"/>
</dbReference>
<keyword evidence="3" id="KW-1185">Reference proteome</keyword>
<keyword evidence="1" id="KW-0802">TPR repeat</keyword>
<evidence type="ECO:0000313" key="3">
    <source>
        <dbReference type="Proteomes" id="UP000298216"/>
    </source>
</evidence>